<evidence type="ECO:0000256" key="3">
    <source>
        <dbReference type="ARBA" id="ARBA00023012"/>
    </source>
</evidence>
<evidence type="ECO:0000256" key="1">
    <source>
        <dbReference type="ARBA" id="ARBA00022679"/>
    </source>
</evidence>
<feature type="domain" description="Phage shock protein PspC N-terminal" evidence="6">
    <location>
        <begin position="3"/>
        <end position="55"/>
    </location>
</feature>
<keyword evidence="1" id="KW-0808">Transferase</keyword>
<protein>
    <submittedName>
        <fullName evidence="7">PspC domain-containing protein</fullName>
    </submittedName>
</protein>
<dbReference type="InterPro" id="IPR036890">
    <property type="entry name" value="HATPase_C_sf"/>
</dbReference>
<dbReference type="EMBL" id="WUEK01000004">
    <property type="protein sequence ID" value="MXG89439.1"/>
    <property type="molecule type" value="Genomic_DNA"/>
</dbReference>
<evidence type="ECO:0000256" key="4">
    <source>
        <dbReference type="SAM" id="Phobius"/>
    </source>
</evidence>
<keyword evidence="4" id="KW-0472">Membrane</keyword>
<dbReference type="Gene3D" id="3.30.565.10">
    <property type="entry name" value="Histidine kinase-like ATPase, C-terminal domain"/>
    <property type="match status" value="1"/>
</dbReference>
<dbReference type="CDD" id="cd16917">
    <property type="entry name" value="HATPase_UhpB-NarQ-NarX-like"/>
    <property type="match status" value="1"/>
</dbReference>
<dbReference type="PANTHER" id="PTHR24421:SF61">
    <property type="entry name" value="OXYGEN SENSOR HISTIDINE KINASE NREB"/>
    <property type="match status" value="1"/>
</dbReference>
<dbReference type="SUPFAM" id="SSF55874">
    <property type="entry name" value="ATPase domain of HSP90 chaperone/DNA topoisomerase II/histidine kinase"/>
    <property type="match status" value="1"/>
</dbReference>
<accession>A0A6L7EYV1</accession>
<dbReference type="AlphaFoldDB" id="A0A6L7EYV1"/>
<dbReference type="InterPro" id="IPR003594">
    <property type="entry name" value="HATPase_dom"/>
</dbReference>
<gene>
    <name evidence="7" type="ORF">GRQ65_07730</name>
</gene>
<dbReference type="GO" id="GO:0016301">
    <property type="term" value="F:kinase activity"/>
    <property type="evidence" value="ECO:0007669"/>
    <property type="project" value="UniProtKB-KW"/>
</dbReference>
<evidence type="ECO:0000313" key="8">
    <source>
        <dbReference type="Proteomes" id="UP000473325"/>
    </source>
</evidence>
<dbReference type="Proteomes" id="UP000473325">
    <property type="component" value="Unassembled WGS sequence"/>
</dbReference>
<dbReference type="PANTHER" id="PTHR24421">
    <property type="entry name" value="NITRATE/NITRITE SENSOR PROTEIN NARX-RELATED"/>
    <property type="match status" value="1"/>
</dbReference>
<reference evidence="7 8" key="1">
    <citation type="submission" date="2019-12" db="EMBL/GenBank/DDBJ databases">
        <authorList>
            <person name="Kun Z."/>
        </authorList>
    </citation>
    <scope>NUCLEOTIDE SEQUENCE [LARGE SCALE GENOMIC DNA]</scope>
    <source>
        <strain evidence="7 8">YIM 123512</strain>
    </source>
</reference>
<dbReference type="GO" id="GO:0000160">
    <property type="term" value="P:phosphorelay signal transduction system"/>
    <property type="evidence" value="ECO:0007669"/>
    <property type="project" value="UniProtKB-KW"/>
</dbReference>
<evidence type="ECO:0000259" key="6">
    <source>
        <dbReference type="Pfam" id="PF04024"/>
    </source>
</evidence>
<feature type="domain" description="Histidine kinase/HSP90-like ATPase" evidence="5">
    <location>
        <begin position="317"/>
        <end position="406"/>
    </location>
</feature>
<feature type="transmembrane region" description="Helical" evidence="4">
    <location>
        <begin position="162"/>
        <end position="183"/>
    </location>
</feature>
<name>A0A6L7EYV1_9ACTN</name>
<keyword evidence="8" id="KW-1185">Reference proteome</keyword>
<proteinExistence type="predicted"/>
<feature type="transmembrane region" description="Helical" evidence="4">
    <location>
        <begin position="189"/>
        <end position="209"/>
    </location>
</feature>
<evidence type="ECO:0000259" key="5">
    <source>
        <dbReference type="Pfam" id="PF02518"/>
    </source>
</evidence>
<feature type="transmembrane region" description="Helical" evidence="4">
    <location>
        <begin position="30"/>
        <end position="53"/>
    </location>
</feature>
<dbReference type="Pfam" id="PF02518">
    <property type="entry name" value="HATPase_c"/>
    <property type="match status" value="1"/>
</dbReference>
<sequence length="409" mass="42493">MARDTGAPVLGGVAGGLAQHLGVPVLWVRAAFLVSSVLGGTGLAFYVGLWLVVPADTRFERSTPGGEAATRGGRRPGRVRRAVDAGPAVALAALAIGAVLVVRATLGGGAVFWPVVLGAAGVALLWRQADEAQRERWLSPSGRLDPVQVVFGSGGWASYARVAAGLVLVLGALVVLSVSGGTFGEARVALFAALLGVSGLALVVGPWVFRLAADLTAEREERVRTQERADVAAHLHDSVLQTLALIQRSAHDPAAVSRLARAQERDLRSWLYAGESTDDASLAGALRAAAAEVEDAFGVTVDVVAVGDRPFGEALRPVVQATREAVTNAAKHAGTGRVDVYAEVSPSAVDVFVRDRGAGFDLAAVPDDRLGVRRSILDRMLRHGGAAEVRSAPGEGTEIRLHLPLEESP</sequence>
<dbReference type="InterPro" id="IPR007168">
    <property type="entry name" value="Phageshock_PspC_N"/>
</dbReference>
<keyword evidence="3" id="KW-0902">Two-component regulatory system</keyword>
<evidence type="ECO:0000256" key="2">
    <source>
        <dbReference type="ARBA" id="ARBA00022777"/>
    </source>
</evidence>
<keyword evidence="4" id="KW-0812">Transmembrane</keyword>
<dbReference type="Pfam" id="PF04024">
    <property type="entry name" value="PspC"/>
    <property type="match status" value="1"/>
</dbReference>
<comment type="caution">
    <text evidence="7">The sequence shown here is derived from an EMBL/GenBank/DDBJ whole genome shotgun (WGS) entry which is preliminary data.</text>
</comment>
<keyword evidence="4" id="KW-1133">Transmembrane helix</keyword>
<dbReference type="InterPro" id="IPR050482">
    <property type="entry name" value="Sensor_HK_TwoCompSys"/>
</dbReference>
<keyword evidence="2" id="KW-0418">Kinase</keyword>
<feature type="transmembrane region" description="Helical" evidence="4">
    <location>
        <begin position="82"/>
        <end position="102"/>
    </location>
</feature>
<organism evidence="7 8">
    <name type="scientific">Nocardioides flavescens</name>
    <dbReference type="NCBI Taxonomy" id="2691959"/>
    <lineage>
        <taxon>Bacteria</taxon>
        <taxon>Bacillati</taxon>
        <taxon>Actinomycetota</taxon>
        <taxon>Actinomycetes</taxon>
        <taxon>Propionibacteriales</taxon>
        <taxon>Nocardioidaceae</taxon>
        <taxon>Nocardioides</taxon>
    </lineage>
</organism>
<evidence type="ECO:0000313" key="7">
    <source>
        <dbReference type="EMBL" id="MXG89439.1"/>
    </source>
</evidence>